<keyword evidence="2" id="KW-1185">Reference proteome</keyword>
<evidence type="ECO:0000313" key="2">
    <source>
        <dbReference type="Proteomes" id="UP000315082"/>
    </source>
</evidence>
<proteinExistence type="predicted"/>
<dbReference type="AlphaFoldDB" id="A0A518JU62"/>
<dbReference type="KEGG" id="rcf:Poly24_27970"/>
<accession>A0A518JU62</accession>
<protein>
    <submittedName>
        <fullName evidence="1">Uncharacterized protein</fullName>
    </submittedName>
</protein>
<name>A0A518JU62_9BACT</name>
<dbReference type="Proteomes" id="UP000315082">
    <property type="component" value="Chromosome"/>
</dbReference>
<sequence>MIVDKLAAKEGLAVGDQGEYLVAWWLIRANGIDLHVASRIALSAGHCGEHCGSVGEELTSFCRLGLIDSKAKLRSASRRDPLNRI</sequence>
<evidence type="ECO:0000313" key="1">
    <source>
        <dbReference type="EMBL" id="QDV69083.1"/>
    </source>
</evidence>
<dbReference type="EMBL" id="CP036348">
    <property type="protein sequence ID" value="QDV69083.1"/>
    <property type="molecule type" value="Genomic_DNA"/>
</dbReference>
<reference evidence="1 2" key="1">
    <citation type="submission" date="2019-02" db="EMBL/GenBank/DDBJ databases">
        <title>Deep-cultivation of Planctomycetes and their phenomic and genomic characterization uncovers novel biology.</title>
        <authorList>
            <person name="Wiegand S."/>
            <person name="Jogler M."/>
            <person name="Boedeker C."/>
            <person name="Pinto D."/>
            <person name="Vollmers J."/>
            <person name="Rivas-Marin E."/>
            <person name="Kohn T."/>
            <person name="Peeters S.H."/>
            <person name="Heuer A."/>
            <person name="Rast P."/>
            <person name="Oberbeckmann S."/>
            <person name="Bunk B."/>
            <person name="Jeske O."/>
            <person name="Meyerdierks A."/>
            <person name="Storesund J.E."/>
            <person name="Kallscheuer N."/>
            <person name="Luecker S."/>
            <person name="Lage O.M."/>
            <person name="Pohl T."/>
            <person name="Merkel B.J."/>
            <person name="Hornburger P."/>
            <person name="Mueller R.-W."/>
            <person name="Bruemmer F."/>
            <person name="Labrenz M."/>
            <person name="Spormann A.M."/>
            <person name="Op den Camp H."/>
            <person name="Overmann J."/>
            <person name="Amann R."/>
            <person name="Jetten M.S.M."/>
            <person name="Mascher T."/>
            <person name="Medema M.H."/>
            <person name="Devos D.P."/>
            <person name="Kaster A.-K."/>
            <person name="Ovreas L."/>
            <person name="Rohde M."/>
            <person name="Galperin M.Y."/>
            <person name="Jogler C."/>
        </authorList>
    </citation>
    <scope>NUCLEOTIDE SEQUENCE [LARGE SCALE GENOMIC DNA]</scope>
    <source>
        <strain evidence="1 2">Poly24</strain>
    </source>
</reference>
<gene>
    <name evidence="1" type="ORF">Poly24_27970</name>
</gene>
<organism evidence="1 2">
    <name type="scientific">Rosistilla carotiformis</name>
    <dbReference type="NCBI Taxonomy" id="2528017"/>
    <lineage>
        <taxon>Bacteria</taxon>
        <taxon>Pseudomonadati</taxon>
        <taxon>Planctomycetota</taxon>
        <taxon>Planctomycetia</taxon>
        <taxon>Pirellulales</taxon>
        <taxon>Pirellulaceae</taxon>
        <taxon>Rosistilla</taxon>
    </lineage>
</organism>